<accession>A0A139RFD2</accession>
<comment type="caution">
    <text evidence="1">The sequence shown here is derived from an EMBL/GenBank/DDBJ whole genome shotgun (WGS) entry which is preliminary data.</text>
</comment>
<proteinExistence type="predicted"/>
<reference evidence="1 2" key="1">
    <citation type="submission" date="2016-01" db="EMBL/GenBank/DDBJ databases">
        <title>Highly variable Streptococcus oralis are common among viridans streptococci isolated from primates.</title>
        <authorList>
            <person name="Denapaite D."/>
            <person name="Rieger M."/>
            <person name="Koendgen S."/>
            <person name="Brueckner R."/>
            <person name="Ochigava I."/>
            <person name="Kappeler P."/>
            <person name="Maetz-Rensing K."/>
            <person name="Leendertz F."/>
            <person name="Hakenbeck R."/>
        </authorList>
    </citation>
    <scope>NUCLEOTIDE SEQUENCE [LARGE SCALE GENOMIC DNA]</scope>
    <source>
        <strain evidence="1 2">DD17</strain>
    </source>
</reference>
<dbReference type="RefSeq" id="WP_164966815.1">
    <property type="nucleotide sequence ID" value="NZ_KQ970815.1"/>
</dbReference>
<sequence>MFLQYLKQEYSNPSENMSPRVKALAELYTEDITDYDLRFAPSELVSQLRDLQSSF</sequence>
<dbReference type="PATRIC" id="fig|1303.87.peg.2087"/>
<dbReference type="AlphaFoldDB" id="A0A139RFD2"/>
<gene>
    <name evidence="1" type="ORF">SORDD17_01744</name>
</gene>
<evidence type="ECO:0000313" key="1">
    <source>
        <dbReference type="EMBL" id="KXU13375.1"/>
    </source>
</evidence>
<dbReference type="Proteomes" id="UP000072989">
    <property type="component" value="Unassembled WGS sequence"/>
</dbReference>
<organism evidence="1 2">
    <name type="scientific">Streptococcus oralis</name>
    <dbReference type="NCBI Taxonomy" id="1303"/>
    <lineage>
        <taxon>Bacteria</taxon>
        <taxon>Bacillati</taxon>
        <taxon>Bacillota</taxon>
        <taxon>Bacilli</taxon>
        <taxon>Lactobacillales</taxon>
        <taxon>Streptococcaceae</taxon>
        <taxon>Streptococcus</taxon>
    </lineage>
</organism>
<evidence type="ECO:0000313" key="2">
    <source>
        <dbReference type="Proteomes" id="UP000072989"/>
    </source>
</evidence>
<dbReference type="EMBL" id="LQZE01000369">
    <property type="protein sequence ID" value="KXU13375.1"/>
    <property type="molecule type" value="Genomic_DNA"/>
</dbReference>
<name>A0A139RFD2_STROR</name>
<protein>
    <submittedName>
        <fullName evidence="1">Uncharacterized protein</fullName>
    </submittedName>
</protein>